<name>A0A0E9SH62_ANGAN</name>
<reference evidence="1" key="1">
    <citation type="submission" date="2014-11" db="EMBL/GenBank/DDBJ databases">
        <authorList>
            <person name="Amaro Gonzalez C."/>
        </authorList>
    </citation>
    <scope>NUCLEOTIDE SEQUENCE</scope>
</reference>
<sequence>MSFKTLDFQHVSLLQPCVTVSFRQCASE</sequence>
<accession>A0A0E9SH62</accession>
<dbReference type="EMBL" id="GBXM01068572">
    <property type="protein sequence ID" value="JAH40005.1"/>
    <property type="molecule type" value="Transcribed_RNA"/>
</dbReference>
<organism evidence="1">
    <name type="scientific">Anguilla anguilla</name>
    <name type="common">European freshwater eel</name>
    <name type="synonym">Muraena anguilla</name>
    <dbReference type="NCBI Taxonomy" id="7936"/>
    <lineage>
        <taxon>Eukaryota</taxon>
        <taxon>Metazoa</taxon>
        <taxon>Chordata</taxon>
        <taxon>Craniata</taxon>
        <taxon>Vertebrata</taxon>
        <taxon>Euteleostomi</taxon>
        <taxon>Actinopterygii</taxon>
        <taxon>Neopterygii</taxon>
        <taxon>Teleostei</taxon>
        <taxon>Anguilliformes</taxon>
        <taxon>Anguillidae</taxon>
        <taxon>Anguilla</taxon>
    </lineage>
</organism>
<reference evidence="1" key="2">
    <citation type="journal article" date="2015" name="Fish Shellfish Immunol.">
        <title>Early steps in the European eel (Anguilla anguilla)-Vibrio vulnificus interaction in the gills: Role of the RtxA13 toxin.</title>
        <authorList>
            <person name="Callol A."/>
            <person name="Pajuelo D."/>
            <person name="Ebbesson L."/>
            <person name="Teles M."/>
            <person name="MacKenzie S."/>
            <person name="Amaro C."/>
        </authorList>
    </citation>
    <scope>NUCLEOTIDE SEQUENCE</scope>
</reference>
<evidence type="ECO:0000313" key="1">
    <source>
        <dbReference type="EMBL" id="JAH40005.1"/>
    </source>
</evidence>
<protein>
    <submittedName>
        <fullName evidence="1">Uncharacterized protein</fullName>
    </submittedName>
</protein>
<dbReference type="AlphaFoldDB" id="A0A0E9SH62"/>
<proteinExistence type="predicted"/>